<gene>
    <name evidence="6" type="ORF">GGR27_001043</name>
</gene>
<evidence type="ECO:0000256" key="1">
    <source>
        <dbReference type="ARBA" id="ARBA00001917"/>
    </source>
</evidence>
<feature type="domain" description="Flavin reductase like" evidence="5">
    <location>
        <begin position="21"/>
        <end position="173"/>
    </location>
</feature>
<dbReference type="Proteomes" id="UP000770785">
    <property type="component" value="Unassembled WGS sequence"/>
</dbReference>
<evidence type="ECO:0000256" key="3">
    <source>
        <dbReference type="ARBA" id="ARBA00022643"/>
    </source>
</evidence>
<dbReference type="InterPro" id="IPR012349">
    <property type="entry name" value="Split_barrel_FMN-bd"/>
</dbReference>
<sequence>MTIKTSEATAGELYRILSTAVAPRPICFASTISAAGQVNLSPYSFFNVVSINPPILGFSVTRRGSDNSSKDTLNNVLEVPEVVINIVEHSYVEQMSLASTQYAPGVNEFEKVALTQVPSDGVKPPRVGEAAISFECAVDQVIALGDGPIAGNLVLARVTATHLADRVLGADGKVDSELLDLVGRMGGNHYVRATEEAKFLVAKPGGPVGIGVDGLPDTVRNNPHLSGNDLGRLGGVKQLPTKEEITTMREDPRMQYALMDGEEAVVELAQKLLSDGEAEAAFRVLLA</sequence>
<evidence type="ECO:0000313" key="6">
    <source>
        <dbReference type="EMBL" id="NJC25562.1"/>
    </source>
</evidence>
<keyword evidence="3" id="KW-0288">FMN</keyword>
<protein>
    <submittedName>
        <fullName evidence="6">Flavin reductase (DIM6/NTAB) family NADH-FMN oxidoreductase RutF</fullName>
    </submittedName>
</protein>
<proteinExistence type="inferred from homology"/>
<dbReference type="PANTHER" id="PTHR33798:SF5">
    <property type="entry name" value="FLAVIN REDUCTASE LIKE DOMAIN-CONTAINING PROTEIN"/>
    <property type="match status" value="1"/>
</dbReference>
<dbReference type="Gene3D" id="2.30.110.10">
    <property type="entry name" value="Electron Transport, Fmn-binding Protein, Chain A"/>
    <property type="match status" value="1"/>
</dbReference>
<dbReference type="Pfam" id="PF01613">
    <property type="entry name" value="Flavin_Reduct"/>
    <property type="match status" value="1"/>
</dbReference>
<dbReference type="EMBL" id="JAATJH010000001">
    <property type="protein sequence ID" value="NJC25562.1"/>
    <property type="molecule type" value="Genomic_DNA"/>
</dbReference>
<comment type="similarity">
    <text evidence="4">Belongs to the flavoredoxin family.</text>
</comment>
<keyword evidence="2" id="KW-0285">Flavoprotein</keyword>
<dbReference type="SUPFAM" id="SSF50475">
    <property type="entry name" value="FMN-binding split barrel"/>
    <property type="match status" value="1"/>
</dbReference>
<dbReference type="SMART" id="SM00903">
    <property type="entry name" value="Flavin_Reduct"/>
    <property type="match status" value="1"/>
</dbReference>
<organism evidence="6 7">
    <name type="scientific">Neolewinella antarctica</name>
    <dbReference type="NCBI Taxonomy" id="442734"/>
    <lineage>
        <taxon>Bacteria</taxon>
        <taxon>Pseudomonadati</taxon>
        <taxon>Bacteroidota</taxon>
        <taxon>Saprospiria</taxon>
        <taxon>Saprospirales</taxon>
        <taxon>Lewinellaceae</taxon>
        <taxon>Neolewinella</taxon>
    </lineage>
</organism>
<dbReference type="InterPro" id="IPR002563">
    <property type="entry name" value="Flavin_Rdtase-like_dom"/>
</dbReference>
<dbReference type="PANTHER" id="PTHR33798">
    <property type="entry name" value="FLAVOPROTEIN OXYGENASE"/>
    <property type="match status" value="1"/>
</dbReference>
<dbReference type="RefSeq" id="WP_168036311.1">
    <property type="nucleotide sequence ID" value="NZ_JAATJH010000001.1"/>
</dbReference>
<evidence type="ECO:0000256" key="4">
    <source>
        <dbReference type="ARBA" id="ARBA00038054"/>
    </source>
</evidence>
<evidence type="ECO:0000256" key="2">
    <source>
        <dbReference type="ARBA" id="ARBA00022630"/>
    </source>
</evidence>
<evidence type="ECO:0000313" key="7">
    <source>
        <dbReference type="Proteomes" id="UP000770785"/>
    </source>
</evidence>
<evidence type="ECO:0000259" key="5">
    <source>
        <dbReference type="SMART" id="SM00903"/>
    </source>
</evidence>
<comment type="caution">
    <text evidence="6">The sequence shown here is derived from an EMBL/GenBank/DDBJ whole genome shotgun (WGS) entry which is preliminary data.</text>
</comment>
<accession>A0ABX0X9V7</accession>
<reference evidence="6 7" key="1">
    <citation type="submission" date="2020-03" db="EMBL/GenBank/DDBJ databases">
        <title>Genomic Encyclopedia of Type Strains, Phase IV (KMG-IV): sequencing the most valuable type-strain genomes for metagenomic binning, comparative biology and taxonomic classification.</title>
        <authorList>
            <person name="Goeker M."/>
        </authorList>
    </citation>
    <scope>NUCLEOTIDE SEQUENCE [LARGE SCALE GENOMIC DNA]</scope>
    <source>
        <strain evidence="6 7">DSM 105096</strain>
    </source>
</reference>
<comment type="cofactor">
    <cofactor evidence="1">
        <name>FMN</name>
        <dbReference type="ChEBI" id="CHEBI:58210"/>
    </cofactor>
</comment>
<name>A0ABX0X9V7_9BACT</name>
<keyword evidence="7" id="KW-1185">Reference proteome</keyword>